<keyword evidence="1" id="KW-0812">Transmembrane</keyword>
<evidence type="ECO:0000313" key="3">
    <source>
        <dbReference type="EMBL" id="KKN83984.1"/>
    </source>
</evidence>
<feature type="transmembrane region" description="Helical" evidence="1">
    <location>
        <begin position="444"/>
        <end position="462"/>
    </location>
</feature>
<gene>
    <name evidence="3" type="ORF">LCGC14_0293130</name>
</gene>
<comment type="caution">
    <text evidence="3">The sequence shown here is derived from an EMBL/GenBank/DDBJ whole genome shotgun (WGS) entry which is preliminary data.</text>
</comment>
<reference evidence="3" key="1">
    <citation type="journal article" date="2015" name="Nature">
        <title>Complex archaea that bridge the gap between prokaryotes and eukaryotes.</title>
        <authorList>
            <person name="Spang A."/>
            <person name="Saw J.H."/>
            <person name="Jorgensen S.L."/>
            <person name="Zaremba-Niedzwiedzka K."/>
            <person name="Martijn J."/>
            <person name="Lind A.E."/>
            <person name="van Eijk R."/>
            <person name="Schleper C."/>
            <person name="Guy L."/>
            <person name="Ettema T.J."/>
        </authorList>
    </citation>
    <scope>NUCLEOTIDE SEQUENCE</scope>
</reference>
<dbReference type="EMBL" id="LAZR01000177">
    <property type="protein sequence ID" value="KKN83984.1"/>
    <property type="molecule type" value="Genomic_DNA"/>
</dbReference>
<dbReference type="GO" id="GO:0016887">
    <property type="term" value="F:ATP hydrolysis activity"/>
    <property type="evidence" value="ECO:0007669"/>
    <property type="project" value="InterPro"/>
</dbReference>
<feature type="transmembrane region" description="Helical" evidence="1">
    <location>
        <begin position="468"/>
        <end position="488"/>
    </location>
</feature>
<dbReference type="InterPro" id="IPR027417">
    <property type="entry name" value="P-loop_NTPase"/>
</dbReference>
<feature type="transmembrane region" description="Helical" evidence="1">
    <location>
        <begin position="363"/>
        <end position="384"/>
    </location>
</feature>
<feature type="transmembrane region" description="Helical" evidence="1">
    <location>
        <begin position="520"/>
        <end position="540"/>
    </location>
</feature>
<name>A0A0F9TXF5_9ZZZZ</name>
<feature type="transmembrane region" description="Helical" evidence="1">
    <location>
        <begin position="404"/>
        <end position="424"/>
    </location>
</feature>
<sequence length="930" mass="104396">MAFTRILCILTVCCFTSLFAEAKAAAADFTDCRDETTLLRSLERELAVVNTRRSTFDAIYSDQFPADLQFDEVTLSGTSLDEQWHWPDEIDCPSLEEKYQASRQNLTRALQRLHRQEAVWLDQPVATRDALPRVWSSRQRLMAQIEALRAATQDGNTAAASANLAAAEKVQAQLSELRRGFFAQLSALHREVSPGRVAELLALWRNAYDIEPLAEVPEDTVIDGLPGELQKLSRDYYELAQHDVLVQRNALNDVRGWLWKKHAAVFNQLDTEDTEHLLAEEGRAFGTRLEWLFSDTGLSYQHTSADQGHISAWAKGLEYLLGLLTFPLLAALARKTQAPAARVQSRFARWSRKRRLASQISRITASLPLLLPWVVGLLGLQLLQMVFTHYHLALLNSLIPLARLFILYGLICIAGEWLLQRIALQAGSYLSQEQLIQVKRRARVAAAVAVVPLLIEDFIKLGVGPSKLLGICHLLSLLGFLLALGILLRSRRQDFIDSLKSVLPARCDHTIERLLSERTFLLVAPIAAPPLLLALLGGFLHKALFDYDWYRKLFARSFKLRAAAAEAGQPEPISDAAALDAYEHWFLEHGHDQVPFIDSGLYTSVRKGLDHWLGDKSSENALLLTGPRGGGKSAVLYRLKQEVAEEQAEVLVHLLEVPGKTCTAETVLSLVGEALQTDLTAGPSALVRTDAERRPTLLILDNAQNLFLRQVGGLSGWEALLSLVNTRIENVFWLVAINNQSWAYLSNIYGRDYQFRNVRTVRPWSQNEVRSLILSRNHLSGYKIRYDDILLATRGPEAGSIRNAEQLYFSLLWDACMGNPMLALRLWLQSIHLEGKTVVVGLPDEVSGSSLEKLDNDLHFVYAAVMIHENMTSDELVAVTALPERVVRTALKTASDTGFILRSENKRYRIAPLWYPTIMRLLARKNLLHE</sequence>
<dbReference type="SUPFAM" id="SSF52540">
    <property type="entry name" value="P-loop containing nucleoside triphosphate hydrolases"/>
    <property type="match status" value="1"/>
</dbReference>
<keyword evidence="1" id="KW-1133">Transmembrane helix</keyword>
<organism evidence="3">
    <name type="scientific">marine sediment metagenome</name>
    <dbReference type="NCBI Taxonomy" id="412755"/>
    <lineage>
        <taxon>unclassified sequences</taxon>
        <taxon>metagenomes</taxon>
        <taxon>ecological metagenomes</taxon>
    </lineage>
</organism>
<protein>
    <recommendedName>
        <fullName evidence="2">ORC1/DEAH AAA+ ATPase domain-containing protein</fullName>
    </recommendedName>
</protein>
<proteinExistence type="predicted"/>
<accession>A0A0F9TXF5</accession>
<evidence type="ECO:0000259" key="2">
    <source>
        <dbReference type="Pfam" id="PF13401"/>
    </source>
</evidence>
<dbReference type="Gene3D" id="3.40.50.300">
    <property type="entry name" value="P-loop containing nucleotide triphosphate hydrolases"/>
    <property type="match status" value="1"/>
</dbReference>
<dbReference type="AlphaFoldDB" id="A0A0F9TXF5"/>
<dbReference type="InterPro" id="IPR049945">
    <property type="entry name" value="AAA_22"/>
</dbReference>
<feature type="transmembrane region" description="Helical" evidence="1">
    <location>
        <begin position="312"/>
        <end position="332"/>
    </location>
</feature>
<keyword evidence="1" id="KW-0472">Membrane</keyword>
<dbReference type="Pfam" id="PF13401">
    <property type="entry name" value="AAA_22"/>
    <property type="match status" value="1"/>
</dbReference>
<evidence type="ECO:0000256" key="1">
    <source>
        <dbReference type="SAM" id="Phobius"/>
    </source>
</evidence>
<feature type="domain" description="ORC1/DEAH AAA+ ATPase" evidence="2">
    <location>
        <begin position="617"/>
        <end position="726"/>
    </location>
</feature>